<evidence type="ECO:0000313" key="4">
    <source>
        <dbReference type="Proteomes" id="UP000182985"/>
    </source>
</evidence>
<feature type="domain" description="Oxidoreductase molybdopterin-binding" evidence="2">
    <location>
        <begin position="69"/>
        <end position="142"/>
    </location>
</feature>
<protein>
    <submittedName>
        <fullName evidence="3">Oxidoreductase</fullName>
    </submittedName>
</protein>
<dbReference type="OrthoDB" id="9798763at2"/>
<reference evidence="3 4" key="1">
    <citation type="submission" date="2016-10" db="EMBL/GenBank/DDBJ databases">
        <title>The Draft Genome Sequence of the Potato Rhizosphere Bacteria Ochrobactrum sp. IPA7.2.</title>
        <authorList>
            <person name="Gogoleva N.E."/>
            <person name="Khlopko Y.A."/>
            <person name="Burygin G.L."/>
            <person name="Plotnikov A.O."/>
        </authorList>
    </citation>
    <scope>NUCLEOTIDE SEQUENCE [LARGE SCALE GENOMIC DNA]</scope>
    <source>
        <strain evidence="3 4">IPA7.2</strain>
    </source>
</reference>
<dbReference type="SUPFAM" id="SSF56524">
    <property type="entry name" value="Oxidoreductase molybdopterin-binding domain"/>
    <property type="match status" value="1"/>
</dbReference>
<feature type="signal peptide" evidence="1">
    <location>
        <begin position="1"/>
        <end position="21"/>
    </location>
</feature>
<dbReference type="Gene3D" id="3.90.420.10">
    <property type="entry name" value="Oxidoreductase, molybdopterin-binding domain"/>
    <property type="match status" value="1"/>
</dbReference>
<dbReference type="RefSeq" id="WP_071633830.1">
    <property type="nucleotide sequence ID" value="NZ_JBCAUP010000031.1"/>
</dbReference>
<gene>
    <name evidence="3" type="ORF">BLA27_23580</name>
</gene>
<evidence type="ECO:0000259" key="2">
    <source>
        <dbReference type="Pfam" id="PF00174"/>
    </source>
</evidence>
<dbReference type="EMBL" id="MOEC01000036">
    <property type="protein sequence ID" value="OIS90994.1"/>
    <property type="molecule type" value="Genomic_DNA"/>
</dbReference>
<evidence type="ECO:0000256" key="1">
    <source>
        <dbReference type="SAM" id="SignalP"/>
    </source>
</evidence>
<dbReference type="AlphaFoldDB" id="A0A1J6HWK4"/>
<sequence>MKLIRVLACLLLPFVWLSGAAAEPLAKPTGKPILVISGNISNTNVGNTAQFDRDMLEALGLVTVETANPWYDGRVRFDGVSMDKLMTLVGAKGTKVTAVALNDYVSSLPMEDFKKFNVILAMKRDGNYMPVRDKGPLFVIYPYDSDPQLQSQTYYTRSAWQVAKLIVE</sequence>
<dbReference type="Proteomes" id="UP000182985">
    <property type="component" value="Unassembled WGS sequence"/>
</dbReference>
<accession>A0A1J6HWK4</accession>
<evidence type="ECO:0000313" key="3">
    <source>
        <dbReference type="EMBL" id="OIS90994.1"/>
    </source>
</evidence>
<dbReference type="InterPro" id="IPR000572">
    <property type="entry name" value="OxRdtase_Mopterin-bd_dom"/>
</dbReference>
<feature type="chain" id="PRO_5009639245" evidence="1">
    <location>
        <begin position="22"/>
        <end position="168"/>
    </location>
</feature>
<name>A0A1J6HWK4_9HYPH</name>
<keyword evidence="1" id="KW-0732">Signal</keyword>
<dbReference type="InterPro" id="IPR036374">
    <property type="entry name" value="OxRdtase_Mopterin-bd_sf"/>
</dbReference>
<comment type="caution">
    <text evidence="3">The sequence shown here is derived from an EMBL/GenBank/DDBJ whole genome shotgun (WGS) entry which is preliminary data.</text>
</comment>
<keyword evidence="4" id="KW-1185">Reference proteome</keyword>
<organism evidence="3 4">
    <name type="scientific">Brucella cytisi</name>
    <dbReference type="NCBI Taxonomy" id="407152"/>
    <lineage>
        <taxon>Bacteria</taxon>
        <taxon>Pseudomonadati</taxon>
        <taxon>Pseudomonadota</taxon>
        <taxon>Alphaproteobacteria</taxon>
        <taxon>Hyphomicrobiales</taxon>
        <taxon>Brucellaceae</taxon>
        <taxon>Brucella/Ochrobactrum group</taxon>
        <taxon>Brucella</taxon>
    </lineage>
</organism>
<dbReference type="Pfam" id="PF00174">
    <property type="entry name" value="Oxidored_molyb"/>
    <property type="match status" value="1"/>
</dbReference>
<proteinExistence type="predicted"/>